<evidence type="ECO:0000313" key="1">
    <source>
        <dbReference type="EMBL" id="GJE26714.1"/>
    </source>
</evidence>
<evidence type="ECO:0000313" key="2">
    <source>
        <dbReference type="Proteomes" id="UP001055156"/>
    </source>
</evidence>
<dbReference type="InterPro" id="IPR045372">
    <property type="entry name" value="YidB"/>
</dbReference>
<sequence length="120" mass="12607">MSLFDSIKSSLSGSLGQAAAAALPQIIETVLPGGLQGLLDRLQQSGHAAQVNSWLGRGPNEPITTGDLRRVIGDDHVRMIAEKLGLPPDQVLATLSKLLPEAVDRQSPNGTLQSPPPRDA</sequence>
<name>A0ABQ4T6X7_METOR</name>
<dbReference type="Gene3D" id="1.10.10.690">
    <property type="entry name" value="YidB-like"/>
    <property type="match status" value="1"/>
</dbReference>
<accession>A0ABQ4T6X7</accession>
<comment type="caution">
    <text evidence="1">The sequence shown here is derived from an EMBL/GenBank/DDBJ whole genome shotgun (WGS) entry which is preliminary data.</text>
</comment>
<gene>
    <name evidence="1" type="ORF">LKMONMHP_1565</name>
</gene>
<reference evidence="1" key="1">
    <citation type="journal article" date="2021" name="Front. Microbiol.">
        <title>Comprehensive Comparative Genomics and Phenotyping of Methylobacterium Species.</title>
        <authorList>
            <person name="Alessa O."/>
            <person name="Ogura Y."/>
            <person name="Fujitani Y."/>
            <person name="Takami H."/>
            <person name="Hayashi T."/>
            <person name="Sahin N."/>
            <person name="Tani A."/>
        </authorList>
    </citation>
    <scope>NUCLEOTIDE SEQUENCE</scope>
    <source>
        <strain evidence="1">NBRC 15689</strain>
    </source>
</reference>
<keyword evidence="2" id="KW-1185">Reference proteome</keyword>
<evidence type="ECO:0008006" key="3">
    <source>
        <dbReference type="Google" id="ProtNLM"/>
    </source>
</evidence>
<dbReference type="EMBL" id="BPQV01000004">
    <property type="protein sequence ID" value="GJE26714.1"/>
    <property type="molecule type" value="Genomic_DNA"/>
</dbReference>
<reference evidence="1" key="2">
    <citation type="submission" date="2021-08" db="EMBL/GenBank/DDBJ databases">
        <authorList>
            <person name="Tani A."/>
            <person name="Ola A."/>
            <person name="Ogura Y."/>
            <person name="Katsura K."/>
            <person name="Hayashi T."/>
        </authorList>
    </citation>
    <scope>NUCLEOTIDE SEQUENCE</scope>
    <source>
        <strain evidence="1">NBRC 15689</strain>
    </source>
</reference>
<proteinExistence type="predicted"/>
<protein>
    <recommendedName>
        <fullName evidence="3">DUF937 domain-containing protein</fullName>
    </recommendedName>
</protein>
<dbReference type="SUPFAM" id="SSF140804">
    <property type="entry name" value="YidB-like"/>
    <property type="match status" value="1"/>
</dbReference>
<organism evidence="1 2">
    <name type="scientific">Methylobacterium organophilum</name>
    <dbReference type="NCBI Taxonomy" id="410"/>
    <lineage>
        <taxon>Bacteria</taxon>
        <taxon>Pseudomonadati</taxon>
        <taxon>Pseudomonadota</taxon>
        <taxon>Alphaproteobacteria</taxon>
        <taxon>Hyphomicrobiales</taxon>
        <taxon>Methylobacteriaceae</taxon>
        <taxon>Methylobacterium</taxon>
    </lineage>
</organism>
<dbReference type="InterPro" id="IPR027405">
    <property type="entry name" value="YidB-like"/>
</dbReference>
<dbReference type="Pfam" id="PF20159">
    <property type="entry name" value="YidB"/>
    <property type="match status" value="1"/>
</dbReference>
<dbReference type="RefSeq" id="WP_238310593.1">
    <property type="nucleotide sequence ID" value="NZ_CP092848.1"/>
</dbReference>
<dbReference type="Proteomes" id="UP001055156">
    <property type="component" value="Unassembled WGS sequence"/>
</dbReference>